<comment type="caution">
    <text evidence="3">The sequence shown here is derived from an EMBL/GenBank/DDBJ whole genome shotgun (WGS) entry which is preliminary data.</text>
</comment>
<evidence type="ECO:0000313" key="3">
    <source>
        <dbReference type="EMBL" id="MBB4641567.1"/>
    </source>
</evidence>
<dbReference type="InterPro" id="IPR000639">
    <property type="entry name" value="Epox_hydrolase-like"/>
</dbReference>
<evidence type="ECO:0000313" key="4">
    <source>
        <dbReference type="Proteomes" id="UP000575068"/>
    </source>
</evidence>
<dbReference type="EMBL" id="JACHOV010000006">
    <property type="protein sequence ID" value="MBB4641567.1"/>
    <property type="molecule type" value="Genomic_DNA"/>
</dbReference>
<dbReference type="Gene3D" id="3.40.50.1820">
    <property type="entry name" value="alpha/beta hydrolase"/>
    <property type="match status" value="1"/>
</dbReference>
<keyword evidence="4" id="KW-1185">Reference proteome</keyword>
<evidence type="ECO:0000259" key="2">
    <source>
        <dbReference type="Pfam" id="PF00561"/>
    </source>
</evidence>
<protein>
    <submittedName>
        <fullName evidence="3">Pimeloyl-ACP methyl ester carboxylesterase</fullName>
    </submittedName>
</protein>
<dbReference type="SUPFAM" id="SSF53474">
    <property type="entry name" value="alpha/beta-Hydrolases"/>
    <property type="match status" value="1"/>
</dbReference>
<reference evidence="3 4" key="1">
    <citation type="submission" date="2020-08" db="EMBL/GenBank/DDBJ databases">
        <title>Genomic Encyclopedia of Type Strains, Phase IV (KMG-IV): sequencing the most valuable type-strain genomes for metagenomic binning, comparative biology and taxonomic classification.</title>
        <authorList>
            <person name="Goeker M."/>
        </authorList>
    </citation>
    <scope>NUCLEOTIDE SEQUENCE [LARGE SCALE GENOMIC DNA]</scope>
    <source>
        <strain evidence="3 4">DSM 7465</strain>
    </source>
</reference>
<dbReference type="AlphaFoldDB" id="A0A840HVD5"/>
<dbReference type="RefSeq" id="WP_184475371.1">
    <property type="nucleotide sequence ID" value="NZ_JACHOV010000006.1"/>
</dbReference>
<gene>
    <name evidence="3" type="ORF">HNQ99_001876</name>
</gene>
<feature type="domain" description="AB hydrolase-1" evidence="2">
    <location>
        <begin position="22"/>
        <end position="296"/>
    </location>
</feature>
<dbReference type="Proteomes" id="UP000575068">
    <property type="component" value="Unassembled WGS sequence"/>
</dbReference>
<dbReference type="PRINTS" id="PR00412">
    <property type="entry name" value="EPOXHYDRLASE"/>
</dbReference>
<accession>A0A840HVD5</accession>
<dbReference type="Pfam" id="PF00561">
    <property type="entry name" value="Abhydrolase_1"/>
    <property type="match status" value="1"/>
</dbReference>
<dbReference type="InterPro" id="IPR029058">
    <property type="entry name" value="AB_hydrolase_fold"/>
</dbReference>
<dbReference type="GO" id="GO:0016787">
    <property type="term" value="F:hydrolase activity"/>
    <property type="evidence" value="ECO:0007669"/>
    <property type="project" value="UniProtKB-KW"/>
</dbReference>
<proteinExistence type="predicted"/>
<sequence length="327" mass="36073">MKSHYIDNDGVKLHVVEQGEGPVVLFCHGFPSIWSLWRSQMEAVAQAGYRAVALDMRGFGESDAPAEAEAYTPLAIVGDLVAVLHHLEIKKAILVGHDHGANAVWTASLMRPDLFSAVFGISVPFMPMGGPSFLDQLRAAGMDSFYMFDWMRPEAEQDWAEVATVLPRAYYWTSGLAPEGERWDPFDPAKNPFRPAPDMVIENDPEHLPDLIASFSRTGFHGGLNYYRALDTFYSIASRPFSRALVKQPSFFVMGGADGLNKLLNVSEQSLREALPGLTGFLMLDGVGHWPQLEAPELLNGALLDFLRKIAWRPSVGADQLASPLVQ</sequence>
<dbReference type="PANTHER" id="PTHR43329">
    <property type="entry name" value="EPOXIDE HYDROLASE"/>
    <property type="match status" value="1"/>
</dbReference>
<name>A0A840HVD5_9SPHN</name>
<organism evidence="3 4">
    <name type="scientific">Rhizorhapis suberifaciens</name>
    <name type="common">corky root of lettuce</name>
    <dbReference type="NCBI Taxonomy" id="13656"/>
    <lineage>
        <taxon>Bacteria</taxon>
        <taxon>Pseudomonadati</taxon>
        <taxon>Pseudomonadota</taxon>
        <taxon>Alphaproteobacteria</taxon>
        <taxon>Sphingomonadales</taxon>
        <taxon>Sphingomonadaceae</taxon>
        <taxon>Rhizorhapis</taxon>
    </lineage>
</organism>
<dbReference type="InterPro" id="IPR000073">
    <property type="entry name" value="AB_hydrolase_1"/>
</dbReference>
<keyword evidence="1" id="KW-0378">Hydrolase</keyword>
<evidence type="ECO:0000256" key="1">
    <source>
        <dbReference type="ARBA" id="ARBA00022801"/>
    </source>
</evidence>